<reference evidence="1" key="1">
    <citation type="journal article" date="2015" name="Nature">
        <title>Complex archaea that bridge the gap between prokaryotes and eukaryotes.</title>
        <authorList>
            <person name="Spang A."/>
            <person name="Saw J.H."/>
            <person name="Jorgensen S.L."/>
            <person name="Zaremba-Niedzwiedzka K."/>
            <person name="Martijn J."/>
            <person name="Lind A.E."/>
            <person name="van Eijk R."/>
            <person name="Schleper C."/>
            <person name="Guy L."/>
            <person name="Ettema T.J."/>
        </authorList>
    </citation>
    <scope>NUCLEOTIDE SEQUENCE</scope>
</reference>
<protein>
    <submittedName>
        <fullName evidence="1">Uncharacterized protein</fullName>
    </submittedName>
</protein>
<sequence>MTLKERMRNIERLKIQLEILRFKEKGESIQVLPDEVGLRKDVLLQNHFLGESNPEIQAIIYTDPFPDKGVT</sequence>
<organism evidence="1">
    <name type="scientific">marine sediment metagenome</name>
    <dbReference type="NCBI Taxonomy" id="412755"/>
    <lineage>
        <taxon>unclassified sequences</taxon>
        <taxon>metagenomes</taxon>
        <taxon>ecological metagenomes</taxon>
    </lineage>
</organism>
<accession>A0A0F9TH93</accession>
<name>A0A0F9TH93_9ZZZZ</name>
<comment type="caution">
    <text evidence="1">The sequence shown here is derived from an EMBL/GenBank/DDBJ whole genome shotgun (WGS) entry which is preliminary data.</text>
</comment>
<gene>
    <name evidence="1" type="ORF">LCGC14_0729550</name>
</gene>
<proteinExistence type="predicted"/>
<dbReference type="AlphaFoldDB" id="A0A0F9TH93"/>
<evidence type="ECO:0000313" key="1">
    <source>
        <dbReference type="EMBL" id="KKN40813.1"/>
    </source>
</evidence>
<dbReference type="EMBL" id="LAZR01001684">
    <property type="protein sequence ID" value="KKN40813.1"/>
    <property type="molecule type" value="Genomic_DNA"/>
</dbReference>